<evidence type="ECO:0000256" key="4">
    <source>
        <dbReference type="ARBA" id="ARBA00022889"/>
    </source>
</evidence>
<dbReference type="STRING" id="28743.ENSCVAP00000028320"/>
<dbReference type="PROSITE" id="PS50835">
    <property type="entry name" value="IG_LIKE"/>
    <property type="match status" value="1"/>
</dbReference>
<dbReference type="GO" id="GO:0005886">
    <property type="term" value="C:plasma membrane"/>
    <property type="evidence" value="ECO:0007669"/>
    <property type="project" value="TreeGrafter"/>
</dbReference>
<dbReference type="PANTHER" id="PTHR12035:SF128">
    <property type="entry name" value="BRANCHED CHAIN KETO ACID DEHYDROGENASE E1 SUBUNIT BETA,-LIKE-RELATED"/>
    <property type="match status" value="1"/>
</dbReference>
<dbReference type="InterPro" id="IPR051036">
    <property type="entry name" value="SIGLEC"/>
</dbReference>
<organism evidence="11 12">
    <name type="scientific">Cyprinodon variegatus</name>
    <name type="common">Sheepshead minnow</name>
    <dbReference type="NCBI Taxonomy" id="28743"/>
    <lineage>
        <taxon>Eukaryota</taxon>
        <taxon>Metazoa</taxon>
        <taxon>Chordata</taxon>
        <taxon>Craniata</taxon>
        <taxon>Vertebrata</taxon>
        <taxon>Euteleostomi</taxon>
        <taxon>Actinopterygii</taxon>
        <taxon>Neopterygii</taxon>
        <taxon>Teleostei</taxon>
        <taxon>Neoteleostei</taxon>
        <taxon>Acanthomorphata</taxon>
        <taxon>Ovalentaria</taxon>
        <taxon>Atherinomorphae</taxon>
        <taxon>Cyprinodontiformes</taxon>
        <taxon>Cyprinodontidae</taxon>
        <taxon>Cyprinodon</taxon>
    </lineage>
</organism>
<dbReference type="Ensembl" id="ENSCVAT00000020188.1">
    <property type="protein sequence ID" value="ENSCVAP00000028320.1"/>
    <property type="gene ID" value="ENSCVAG00000015274.1"/>
</dbReference>
<dbReference type="GO" id="GO:0030246">
    <property type="term" value="F:carbohydrate binding"/>
    <property type="evidence" value="ECO:0007669"/>
    <property type="project" value="UniProtKB-KW"/>
</dbReference>
<proteinExistence type="inferred from homology"/>
<keyword evidence="6 8" id="KW-0472">Membrane</keyword>
<keyword evidence="3" id="KW-0430">Lectin</keyword>
<comment type="subcellular location">
    <subcellularLocation>
        <location evidence="1">Membrane</location>
        <topology evidence="1">Single-pass membrane protein</topology>
    </subcellularLocation>
</comment>
<dbReference type="GO" id="GO:0007155">
    <property type="term" value="P:cell adhesion"/>
    <property type="evidence" value="ECO:0007669"/>
    <property type="project" value="UniProtKB-KW"/>
</dbReference>
<evidence type="ECO:0000259" key="10">
    <source>
        <dbReference type="PROSITE" id="PS50835"/>
    </source>
</evidence>
<sequence>MLVFIWLTVSLSTNKGALGWGEQFCQHLGYCVNFENITAEAGLCAVIPCSFTSRFEPKYIIWYKCEYHKEICRVSDTVFNSDKRSSNVQSGFKGRVSLLEPDVTQKNCSIIVNDLRVSDSGYYQLRVEGEGEKDKFTFTVAKLLLSVTDLNQKAELKIPPLTDGQQVTLTCTAPGFCSGSPPIFTWMWRRKAENSSHIPGNITASTTENLTAVAQSHSSTLTFKPSVENHNTDISCKVSFIGGKTTEETATLNVNFNPMNHCDSGYGVLPWVVAGVSLGVNVLCMIQILVLW</sequence>
<reference evidence="11" key="2">
    <citation type="submission" date="2025-09" db="UniProtKB">
        <authorList>
            <consortium name="Ensembl"/>
        </authorList>
    </citation>
    <scope>IDENTIFICATION</scope>
</reference>
<dbReference type="InterPro" id="IPR003599">
    <property type="entry name" value="Ig_sub"/>
</dbReference>
<dbReference type="InterPro" id="IPR013783">
    <property type="entry name" value="Ig-like_fold"/>
</dbReference>
<dbReference type="Proteomes" id="UP000265020">
    <property type="component" value="Unassembled WGS sequence"/>
</dbReference>
<dbReference type="InterPro" id="IPR007110">
    <property type="entry name" value="Ig-like_dom"/>
</dbReference>
<keyword evidence="4" id="KW-0130">Cell adhesion</keyword>
<dbReference type="OMA" id="NTDISCK"/>
<dbReference type="PANTHER" id="PTHR12035">
    <property type="entry name" value="SIALIC ACID BINDING IMMUNOGLOBULIN-LIKE LECTIN"/>
    <property type="match status" value="1"/>
</dbReference>
<evidence type="ECO:0000256" key="6">
    <source>
        <dbReference type="ARBA" id="ARBA00023136"/>
    </source>
</evidence>
<feature type="signal peptide" evidence="9">
    <location>
        <begin position="1"/>
        <end position="19"/>
    </location>
</feature>
<dbReference type="InterPro" id="IPR036179">
    <property type="entry name" value="Ig-like_dom_sf"/>
</dbReference>
<keyword evidence="9" id="KW-0732">Signal</keyword>
<dbReference type="GeneTree" id="ENSGT01150000286924"/>
<dbReference type="Pfam" id="PF24518">
    <property type="entry name" value="Ig_CD22"/>
    <property type="match status" value="1"/>
</dbReference>
<protein>
    <recommendedName>
        <fullName evidence="10">Ig-like domain-containing protein</fullName>
    </recommendedName>
</protein>
<reference evidence="11" key="1">
    <citation type="submission" date="2025-08" db="UniProtKB">
        <authorList>
            <consortium name="Ensembl"/>
        </authorList>
    </citation>
    <scope>IDENTIFICATION</scope>
</reference>
<dbReference type="SMART" id="SM00409">
    <property type="entry name" value="IG"/>
    <property type="match status" value="2"/>
</dbReference>
<accession>A0A3Q2GKQ8</accession>
<feature type="chain" id="PRO_5018582768" description="Ig-like domain-containing protein" evidence="9">
    <location>
        <begin position="20"/>
        <end position="292"/>
    </location>
</feature>
<feature type="transmembrane region" description="Helical" evidence="8">
    <location>
        <begin position="268"/>
        <end position="291"/>
    </location>
</feature>
<evidence type="ECO:0000256" key="1">
    <source>
        <dbReference type="ARBA" id="ARBA00004167"/>
    </source>
</evidence>
<evidence type="ECO:0000256" key="9">
    <source>
        <dbReference type="SAM" id="SignalP"/>
    </source>
</evidence>
<evidence type="ECO:0000256" key="2">
    <source>
        <dbReference type="ARBA" id="ARBA00022692"/>
    </source>
</evidence>
<name>A0A3Q2GKQ8_CYPVA</name>
<dbReference type="GO" id="GO:0033691">
    <property type="term" value="F:sialic acid binding"/>
    <property type="evidence" value="ECO:0007669"/>
    <property type="project" value="TreeGrafter"/>
</dbReference>
<evidence type="ECO:0000313" key="11">
    <source>
        <dbReference type="Ensembl" id="ENSCVAP00000028320.1"/>
    </source>
</evidence>
<keyword evidence="5 8" id="KW-1133">Transmembrane helix</keyword>
<evidence type="ECO:0000256" key="8">
    <source>
        <dbReference type="SAM" id="Phobius"/>
    </source>
</evidence>
<evidence type="ECO:0000256" key="5">
    <source>
        <dbReference type="ARBA" id="ARBA00022989"/>
    </source>
</evidence>
<keyword evidence="12" id="KW-1185">Reference proteome</keyword>
<comment type="similarity">
    <text evidence="7">Belongs to the immunoglobulin superfamily. SIGLEC (sialic acid binding Ig-like lectin) family.</text>
</comment>
<dbReference type="SUPFAM" id="SSF48726">
    <property type="entry name" value="Immunoglobulin"/>
    <property type="match status" value="2"/>
</dbReference>
<feature type="domain" description="Ig-like" evidence="10">
    <location>
        <begin position="163"/>
        <end position="253"/>
    </location>
</feature>
<dbReference type="AlphaFoldDB" id="A0A3Q2GKQ8"/>
<dbReference type="InterPro" id="IPR056386">
    <property type="entry name" value="Ig_CD22"/>
</dbReference>
<keyword evidence="2 8" id="KW-0812">Transmembrane</keyword>
<evidence type="ECO:0000256" key="3">
    <source>
        <dbReference type="ARBA" id="ARBA00022734"/>
    </source>
</evidence>
<evidence type="ECO:0000256" key="7">
    <source>
        <dbReference type="ARBA" id="ARBA00038361"/>
    </source>
</evidence>
<dbReference type="Gene3D" id="2.60.40.10">
    <property type="entry name" value="Immunoglobulins"/>
    <property type="match status" value="2"/>
</dbReference>
<evidence type="ECO:0000313" key="12">
    <source>
        <dbReference type="Proteomes" id="UP000265020"/>
    </source>
</evidence>